<dbReference type="Proteomes" id="UP000829447">
    <property type="component" value="Linkage Group LG8"/>
</dbReference>
<reference evidence="1 2" key="1">
    <citation type="journal article" date="2022" name="bioRxiv">
        <title>An ancient truncated duplication of the anti-Mullerian hormone receptor type 2 gene is a potential conserved master sex determinant in the Pangasiidae catfish family.</title>
        <authorList>
            <person name="Wen M."/>
            <person name="Pan Q."/>
            <person name="Jouanno E."/>
            <person name="Montfort J."/>
            <person name="Zahm M."/>
            <person name="Cabau C."/>
            <person name="Klopp C."/>
            <person name="Iampietro C."/>
            <person name="Roques C."/>
            <person name="Bouchez O."/>
            <person name="Castinel A."/>
            <person name="Donnadieu C."/>
            <person name="Parrinello H."/>
            <person name="Poncet C."/>
            <person name="Belmonte E."/>
            <person name="Gautier V."/>
            <person name="Avarre J.-C."/>
            <person name="Dugue R."/>
            <person name="Gustiano R."/>
            <person name="Ha T.T.T."/>
            <person name="Campet M."/>
            <person name="Sriphairoj K."/>
            <person name="Ribolli J."/>
            <person name="de Almeida F.L."/>
            <person name="Desvignes T."/>
            <person name="Postlethwait J.H."/>
            <person name="Bucao C.F."/>
            <person name="Robinson-Rechavi M."/>
            <person name="Bobe J."/>
            <person name="Herpin A."/>
            <person name="Guiguen Y."/>
        </authorList>
    </citation>
    <scope>NUCLEOTIDE SEQUENCE [LARGE SCALE GENOMIC DNA]</scope>
    <source>
        <strain evidence="1">YG-Dec2019</strain>
    </source>
</reference>
<evidence type="ECO:0000313" key="1">
    <source>
        <dbReference type="EMBL" id="MCI4380524.1"/>
    </source>
</evidence>
<gene>
    <name evidence="1" type="ORF">PGIGA_G00240930</name>
</gene>
<proteinExistence type="predicted"/>
<sequence>MNWIIASSLVSDLAVVFTSELLLLCVNRRTKGVLVKKCMIKSLPQLQYSLMKGLHKILAVYLLMMFEWIQRFLCHHTPFTSVYYLEMFLSLSL</sequence>
<dbReference type="EMBL" id="CM040461">
    <property type="protein sequence ID" value="MCI4380524.1"/>
    <property type="molecule type" value="Genomic_DNA"/>
</dbReference>
<evidence type="ECO:0000313" key="2">
    <source>
        <dbReference type="Proteomes" id="UP000829447"/>
    </source>
</evidence>
<comment type="caution">
    <text evidence="1">The sequence shown here is derived from an EMBL/GenBank/DDBJ whole genome shotgun (WGS) entry which is preliminary data.</text>
</comment>
<name>A0ACC5WP16_PANGG</name>
<organism evidence="1 2">
    <name type="scientific">Pangasianodon gigas</name>
    <name type="common">Mekong giant catfish</name>
    <name type="synonym">Pangasius gigas</name>
    <dbReference type="NCBI Taxonomy" id="30993"/>
    <lineage>
        <taxon>Eukaryota</taxon>
        <taxon>Metazoa</taxon>
        <taxon>Chordata</taxon>
        <taxon>Craniata</taxon>
        <taxon>Vertebrata</taxon>
        <taxon>Euteleostomi</taxon>
        <taxon>Actinopterygii</taxon>
        <taxon>Neopterygii</taxon>
        <taxon>Teleostei</taxon>
        <taxon>Ostariophysi</taxon>
        <taxon>Siluriformes</taxon>
        <taxon>Pangasiidae</taxon>
        <taxon>Pangasianodon</taxon>
    </lineage>
</organism>
<keyword evidence="2" id="KW-1185">Reference proteome</keyword>
<protein>
    <submittedName>
        <fullName evidence="1">Uncharacterized protein</fullName>
    </submittedName>
</protein>
<accession>A0ACC5WP16</accession>
<feature type="non-terminal residue" evidence="1">
    <location>
        <position position="93"/>
    </location>
</feature>